<keyword evidence="9" id="KW-0812">Transmembrane</keyword>
<dbReference type="PANTHER" id="PTHR24252">
    <property type="entry name" value="ACROSIN-RELATED"/>
    <property type="match status" value="1"/>
</dbReference>
<comment type="caution">
    <text evidence="6">Lacks conserved residue(s) required for the propagation of feature annotation.</text>
</comment>
<dbReference type="InterPro" id="IPR001254">
    <property type="entry name" value="Trypsin_dom"/>
</dbReference>
<keyword evidence="9" id="KW-1133">Transmembrane helix</keyword>
<organism evidence="12 13">
    <name type="scientific">Pleurodeles waltl</name>
    <name type="common">Iberian ribbed newt</name>
    <dbReference type="NCBI Taxonomy" id="8319"/>
    <lineage>
        <taxon>Eukaryota</taxon>
        <taxon>Metazoa</taxon>
        <taxon>Chordata</taxon>
        <taxon>Craniata</taxon>
        <taxon>Vertebrata</taxon>
        <taxon>Euteleostomi</taxon>
        <taxon>Amphibia</taxon>
        <taxon>Batrachia</taxon>
        <taxon>Caudata</taxon>
        <taxon>Salamandroidea</taxon>
        <taxon>Salamandridae</taxon>
        <taxon>Pleurodelinae</taxon>
        <taxon>Pleurodeles</taxon>
    </lineage>
</organism>
<dbReference type="PROSITE" id="PS00134">
    <property type="entry name" value="TRYPSIN_HIS"/>
    <property type="match status" value="1"/>
</dbReference>
<protein>
    <recommendedName>
        <fullName evidence="14">Transmembrane protease serine 13</fullName>
    </recommendedName>
</protein>
<feature type="region of interest" description="Disordered" evidence="8">
    <location>
        <begin position="130"/>
        <end position="149"/>
    </location>
</feature>
<evidence type="ECO:0000256" key="8">
    <source>
        <dbReference type="SAM" id="MobiDB-lite"/>
    </source>
</evidence>
<evidence type="ECO:0008006" key="14">
    <source>
        <dbReference type="Google" id="ProtNLM"/>
    </source>
</evidence>
<feature type="domain" description="Peptidase S1" evidence="10">
    <location>
        <begin position="347"/>
        <end position="578"/>
    </location>
</feature>
<dbReference type="GO" id="GO:0006508">
    <property type="term" value="P:proteolysis"/>
    <property type="evidence" value="ECO:0007669"/>
    <property type="project" value="UniProtKB-KW"/>
</dbReference>
<dbReference type="Gene3D" id="3.10.250.10">
    <property type="entry name" value="SRCR-like domain"/>
    <property type="match status" value="1"/>
</dbReference>
<comment type="caution">
    <text evidence="12">The sequence shown here is derived from an EMBL/GenBank/DDBJ whole genome shotgun (WGS) entry which is preliminary data.</text>
</comment>
<dbReference type="CDD" id="cd00190">
    <property type="entry name" value="Tryp_SPc"/>
    <property type="match status" value="1"/>
</dbReference>
<dbReference type="AlphaFoldDB" id="A0AAV7PXK8"/>
<name>A0AAV7PXK8_PLEWA</name>
<keyword evidence="4" id="KW-1015">Disulfide bond</keyword>
<dbReference type="PROSITE" id="PS50287">
    <property type="entry name" value="SRCR_2"/>
    <property type="match status" value="1"/>
</dbReference>
<evidence type="ECO:0000256" key="4">
    <source>
        <dbReference type="ARBA" id="ARBA00023157"/>
    </source>
</evidence>
<feature type="region of interest" description="Disordered" evidence="8">
    <location>
        <begin position="30"/>
        <end position="71"/>
    </location>
</feature>
<dbReference type="SMART" id="SM00020">
    <property type="entry name" value="Tryp_SPc"/>
    <property type="match status" value="1"/>
</dbReference>
<keyword evidence="13" id="KW-1185">Reference proteome</keyword>
<evidence type="ECO:0000256" key="2">
    <source>
        <dbReference type="ARBA" id="ARBA00022801"/>
    </source>
</evidence>
<reference evidence="12" key="1">
    <citation type="journal article" date="2022" name="bioRxiv">
        <title>Sequencing and chromosome-scale assembly of the giantPleurodeles waltlgenome.</title>
        <authorList>
            <person name="Brown T."/>
            <person name="Elewa A."/>
            <person name="Iarovenko S."/>
            <person name="Subramanian E."/>
            <person name="Araus A.J."/>
            <person name="Petzold A."/>
            <person name="Susuki M."/>
            <person name="Suzuki K.-i.T."/>
            <person name="Hayashi T."/>
            <person name="Toyoda A."/>
            <person name="Oliveira C."/>
            <person name="Osipova E."/>
            <person name="Leigh N.D."/>
            <person name="Simon A."/>
            <person name="Yun M.H."/>
        </authorList>
    </citation>
    <scope>NUCLEOTIDE SEQUENCE</scope>
    <source>
        <strain evidence="12">20211129_DDA</strain>
        <tissue evidence="12">Liver</tissue>
    </source>
</reference>
<feature type="region of interest" description="Disordered" evidence="8">
    <location>
        <begin position="84"/>
        <end position="113"/>
    </location>
</feature>
<dbReference type="InterPro" id="IPR043504">
    <property type="entry name" value="Peptidase_S1_PA_chymotrypsin"/>
</dbReference>
<evidence type="ECO:0000313" key="13">
    <source>
        <dbReference type="Proteomes" id="UP001066276"/>
    </source>
</evidence>
<accession>A0AAV7PXK8</accession>
<evidence type="ECO:0000256" key="3">
    <source>
        <dbReference type="ARBA" id="ARBA00022825"/>
    </source>
</evidence>
<dbReference type="InterPro" id="IPR001190">
    <property type="entry name" value="SRCR"/>
</dbReference>
<dbReference type="PROSITE" id="PS50240">
    <property type="entry name" value="TRYPSIN_DOM"/>
    <property type="match status" value="1"/>
</dbReference>
<dbReference type="SUPFAM" id="SSF50494">
    <property type="entry name" value="Trypsin-like serine proteases"/>
    <property type="match status" value="1"/>
</dbReference>
<feature type="domain" description="SRCR" evidence="11">
    <location>
        <begin position="244"/>
        <end position="335"/>
    </location>
</feature>
<keyword evidence="2 7" id="KW-0378">Hydrolase</keyword>
<dbReference type="SMART" id="SM00202">
    <property type="entry name" value="SR"/>
    <property type="match status" value="1"/>
</dbReference>
<evidence type="ECO:0000259" key="10">
    <source>
        <dbReference type="PROSITE" id="PS50240"/>
    </source>
</evidence>
<evidence type="ECO:0000313" key="12">
    <source>
        <dbReference type="EMBL" id="KAJ1132826.1"/>
    </source>
</evidence>
<dbReference type="GO" id="GO:0016020">
    <property type="term" value="C:membrane"/>
    <property type="evidence" value="ECO:0007669"/>
    <property type="project" value="InterPro"/>
</dbReference>
<feature type="transmembrane region" description="Helical" evidence="9">
    <location>
        <begin position="159"/>
        <end position="183"/>
    </location>
</feature>
<dbReference type="GO" id="GO:0004252">
    <property type="term" value="F:serine-type endopeptidase activity"/>
    <property type="evidence" value="ECO:0007669"/>
    <property type="project" value="InterPro"/>
</dbReference>
<evidence type="ECO:0000259" key="11">
    <source>
        <dbReference type="PROSITE" id="PS50287"/>
    </source>
</evidence>
<proteinExistence type="predicted"/>
<dbReference type="PANTHER" id="PTHR24252:SF27">
    <property type="entry name" value="TRANSMEMBRANE PROTEASE SERINE 3-LIKE"/>
    <property type="match status" value="1"/>
</dbReference>
<dbReference type="PROSITE" id="PS00135">
    <property type="entry name" value="TRYPSIN_SER"/>
    <property type="match status" value="1"/>
</dbReference>
<dbReference type="Proteomes" id="UP001066276">
    <property type="component" value="Chromosome 7"/>
</dbReference>
<dbReference type="InterPro" id="IPR033116">
    <property type="entry name" value="TRYPSIN_SER"/>
</dbReference>
<dbReference type="InterPro" id="IPR001314">
    <property type="entry name" value="Peptidase_S1A"/>
</dbReference>
<keyword evidence="5" id="KW-0325">Glycoprotein</keyword>
<evidence type="ECO:0000256" key="7">
    <source>
        <dbReference type="RuleBase" id="RU363034"/>
    </source>
</evidence>
<dbReference type="SUPFAM" id="SSF56487">
    <property type="entry name" value="SRCR-like"/>
    <property type="match status" value="1"/>
</dbReference>
<keyword evidence="3 7" id="KW-0720">Serine protease</keyword>
<dbReference type="FunFam" id="2.40.10.10:FF:000003">
    <property type="entry name" value="Transmembrane serine protease 3"/>
    <property type="match status" value="1"/>
</dbReference>
<keyword evidence="9" id="KW-0472">Membrane</keyword>
<dbReference type="InterPro" id="IPR036772">
    <property type="entry name" value="SRCR-like_dom_sf"/>
</dbReference>
<dbReference type="InterPro" id="IPR009003">
    <property type="entry name" value="Peptidase_S1_PA"/>
</dbReference>
<feature type="compositionally biased region" description="Low complexity" evidence="8">
    <location>
        <begin position="86"/>
        <end position="97"/>
    </location>
</feature>
<evidence type="ECO:0000256" key="5">
    <source>
        <dbReference type="ARBA" id="ARBA00023180"/>
    </source>
</evidence>
<evidence type="ECO:0000256" key="6">
    <source>
        <dbReference type="PROSITE-ProRule" id="PRU00196"/>
    </source>
</evidence>
<dbReference type="Gene3D" id="2.40.10.10">
    <property type="entry name" value="Trypsin-like serine proteases"/>
    <property type="match status" value="2"/>
</dbReference>
<dbReference type="InterPro" id="IPR018114">
    <property type="entry name" value="TRYPSIN_HIS"/>
</dbReference>
<gene>
    <name evidence="12" type="ORF">NDU88_011127</name>
</gene>
<dbReference type="Pfam" id="PF00089">
    <property type="entry name" value="Trypsin"/>
    <property type="match status" value="1"/>
</dbReference>
<keyword evidence="1 7" id="KW-0645">Protease</keyword>
<dbReference type="EMBL" id="JANPWB010000011">
    <property type="protein sequence ID" value="KAJ1132826.1"/>
    <property type="molecule type" value="Genomic_DNA"/>
</dbReference>
<sequence length="584" mass="63216">MKQPEAPARVSVFDIFPQALAGQSLYPQLQHLAGHGTPGPDPAAAEQSLYPQLQHLAGHGTPGPDPAAAEKPLYPQLQNFADHRAPASAEQPSSSPPLKQQATEGPGVEYPTGYGASTPIDVSAITIQTRDEPPKTDVPSLEQLSEEGDPTSSCSRQRFYIWFINVSIILALTAAALSICLILRYVYFPPSQRACPDYVELCILSENCSHAGGGTGCSAVKQQANKSFTSASSYRNPVLLLGGSSLLQVYNGTEGRYYTVCHEGWDPAHGWITCRELGFNSHMDSEAVDLPSPGPWCLDGFALVNRAGDKPKTIESFLLPVQSCPAQQGVSLQCTDCGRRLAVGQRIIGGSPSSEGSWPWQVSLHWEGQHICGGSIISSQWVLTAAHCFVLSGLFTVKKWRVHAGSVFIGSSGIYSVQNIYYNAQFSSSTTDYDVALLKTSLPLQFSETLRPVCLPGYRQQFQPNGNCWITGFGHVNEGGNVSPVLREAKLQLIDAVTCNQSRYYDGTITPRMMCAGYLDGTVDSCQGDSGGPLVCQEDGLWWQVGIVSWGEGCGRPNRPGVYANLSVLLDWVYHRLQVDNEIP</sequence>
<evidence type="ECO:0000256" key="9">
    <source>
        <dbReference type="SAM" id="Phobius"/>
    </source>
</evidence>
<evidence type="ECO:0000256" key="1">
    <source>
        <dbReference type="ARBA" id="ARBA00022670"/>
    </source>
</evidence>
<dbReference type="PRINTS" id="PR00722">
    <property type="entry name" value="CHYMOTRYPSIN"/>
</dbReference>
<dbReference type="Pfam" id="PF15494">
    <property type="entry name" value="SRCR_2"/>
    <property type="match status" value="1"/>
</dbReference>